<keyword evidence="3" id="KW-1185">Reference proteome</keyword>
<feature type="signal peptide" evidence="1">
    <location>
        <begin position="1"/>
        <end position="19"/>
    </location>
</feature>
<comment type="caution">
    <text evidence="2">The sequence shown here is derived from an EMBL/GenBank/DDBJ whole genome shotgun (WGS) entry which is preliminary data.</text>
</comment>
<evidence type="ECO:0000256" key="1">
    <source>
        <dbReference type="SAM" id="SignalP"/>
    </source>
</evidence>
<organism evidence="2 3">
    <name type="scientific">Mesorhabditis spiculigera</name>
    <dbReference type="NCBI Taxonomy" id="96644"/>
    <lineage>
        <taxon>Eukaryota</taxon>
        <taxon>Metazoa</taxon>
        <taxon>Ecdysozoa</taxon>
        <taxon>Nematoda</taxon>
        <taxon>Chromadorea</taxon>
        <taxon>Rhabditida</taxon>
        <taxon>Rhabditina</taxon>
        <taxon>Rhabditomorpha</taxon>
        <taxon>Rhabditoidea</taxon>
        <taxon>Rhabditidae</taxon>
        <taxon>Mesorhabditinae</taxon>
        <taxon>Mesorhabditis</taxon>
    </lineage>
</organism>
<feature type="chain" id="PRO_5041265593" evidence="1">
    <location>
        <begin position="20"/>
        <end position="114"/>
    </location>
</feature>
<sequence>MNLLLSYFLYLALLTVAWATVCKTNFDASGEILGELSDVECNNNCEFCATLRHSGRFMKFQVHGCGCGDKSIFGPDEKTARTLNDCTEIGSQNGTQNGQRIRWACCAEELCKFS</sequence>
<dbReference type="Proteomes" id="UP001177023">
    <property type="component" value="Unassembled WGS sequence"/>
</dbReference>
<feature type="non-terminal residue" evidence="2">
    <location>
        <position position="1"/>
    </location>
</feature>
<name>A0AA36FP87_9BILA</name>
<evidence type="ECO:0000313" key="2">
    <source>
        <dbReference type="EMBL" id="CAJ0558504.1"/>
    </source>
</evidence>
<dbReference type="AlphaFoldDB" id="A0AA36FP87"/>
<reference evidence="2" key="1">
    <citation type="submission" date="2023-06" db="EMBL/GenBank/DDBJ databases">
        <authorList>
            <person name="Delattre M."/>
        </authorList>
    </citation>
    <scope>NUCLEOTIDE SEQUENCE</scope>
    <source>
        <strain evidence="2">AF72</strain>
    </source>
</reference>
<gene>
    <name evidence="2" type="ORF">MSPICULIGERA_LOCUS997</name>
</gene>
<dbReference type="EMBL" id="CATQJA010000243">
    <property type="protein sequence ID" value="CAJ0558504.1"/>
    <property type="molecule type" value="Genomic_DNA"/>
</dbReference>
<evidence type="ECO:0000313" key="3">
    <source>
        <dbReference type="Proteomes" id="UP001177023"/>
    </source>
</evidence>
<protein>
    <submittedName>
        <fullName evidence="2">Uncharacterized protein</fullName>
    </submittedName>
</protein>
<accession>A0AA36FP87</accession>
<keyword evidence="1" id="KW-0732">Signal</keyword>
<proteinExistence type="predicted"/>